<feature type="domain" description="Oxidoreductase FAD/NAD(P)-binding" evidence="8">
    <location>
        <begin position="159"/>
        <end position="270"/>
    </location>
</feature>
<dbReference type="SUPFAM" id="SSF52343">
    <property type="entry name" value="Ferredoxin reductase-like, C-terminal NADP-linked domain"/>
    <property type="match status" value="1"/>
</dbReference>
<feature type="domain" description="Oxidoreductase-like" evidence="10">
    <location>
        <begin position="23"/>
        <end position="62"/>
    </location>
</feature>
<feature type="binding site" evidence="7">
    <location>
        <position position="134"/>
    </location>
    <ligand>
        <name>FAD</name>
        <dbReference type="ChEBI" id="CHEBI:57692"/>
    </ligand>
</feature>
<dbReference type="Pfam" id="PF09791">
    <property type="entry name" value="Oxidored-like"/>
    <property type="match status" value="1"/>
</dbReference>
<sequence length="289" mass="33641">MRAIDVMEKHHQPDDKDDELLLFPPCPAEPLPSDCCGLGCTSCVYDMYEKELALWKIDCERIRNSSGSADADDDSSDVVQSPDEYRMLELLSITQMTSDCFRYTFILPKHQILPPTVGQYMVLRWKMANKVVTRQYTPINPAESKDKLDFIIKYKHLVMLAAGTGITPMIQLIQHVLHNDRDDTWLHLVYACKSYSTILCKDLLDQWSDYWNFSVVYVLSKEIEEDYVYHRYGDEVVFGSRLTEPMVRQYILNYTDSVRVLICGTKSFNEDMLSYLRNMDIPGKDIYKF</sequence>
<evidence type="ECO:0000313" key="12">
    <source>
        <dbReference type="Proteomes" id="UP001208570"/>
    </source>
</evidence>
<comment type="cofactor">
    <cofactor evidence="1 7">
        <name>FAD</name>
        <dbReference type="ChEBI" id="CHEBI:57692"/>
    </cofactor>
</comment>
<dbReference type="Gene3D" id="3.40.50.80">
    <property type="entry name" value="Nucleotide-binding domain of ferredoxin-NADP reductase (FNR) module"/>
    <property type="match status" value="1"/>
</dbReference>
<evidence type="ECO:0000256" key="7">
    <source>
        <dbReference type="PIRSR" id="PIRSR601834-1"/>
    </source>
</evidence>
<dbReference type="EC" id="1.6.2.2" evidence="2"/>
<evidence type="ECO:0000259" key="9">
    <source>
        <dbReference type="Pfam" id="PF00970"/>
    </source>
</evidence>
<keyword evidence="12" id="KW-1185">Reference proteome</keyword>
<dbReference type="InterPro" id="IPR008333">
    <property type="entry name" value="Cbr1-like_FAD-bd_dom"/>
</dbReference>
<keyword evidence="6" id="KW-0520">NAD</keyword>
<dbReference type="GO" id="GO:0090524">
    <property type="term" value="F:cytochrome-b5 reductase activity, acting on NADH"/>
    <property type="evidence" value="ECO:0007669"/>
    <property type="project" value="UniProtKB-EC"/>
</dbReference>
<feature type="binding site" evidence="7">
    <location>
        <position position="151"/>
    </location>
    <ligand>
        <name>FAD</name>
        <dbReference type="ChEBI" id="CHEBI:57692"/>
    </ligand>
</feature>
<dbReference type="InterPro" id="IPR039261">
    <property type="entry name" value="FNR_nucleotide-bd"/>
</dbReference>
<evidence type="ECO:0000256" key="3">
    <source>
        <dbReference type="ARBA" id="ARBA00022630"/>
    </source>
</evidence>
<accession>A0AAD9JMY0</accession>
<evidence type="ECO:0000259" key="8">
    <source>
        <dbReference type="Pfam" id="PF00175"/>
    </source>
</evidence>
<dbReference type="InterPro" id="IPR017938">
    <property type="entry name" value="Riboflavin_synthase-like_b-brl"/>
</dbReference>
<evidence type="ECO:0000256" key="6">
    <source>
        <dbReference type="ARBA" id="ARBA00023027"/>
    </source>
</evidence>
<evidence type="ECO:0000313" key="11">
    <source>
        <dbReference type="EMBL" id="KAK2155937.1"/>
    </source>
</evidence>
<evidence type="ECO:0000256" key="2">
    <source>
        <dbReference type="ARBA" id="ARBA00012011"/>
    </source>
</evidence>
<dbReference type="InterPro" id="IPR001709">
    <property type="entry name" value="Flavoprot_Pyr_Nucl_cyt_Rdtase"/>
</dbReference>
<keyword evidence="3 7" id="KW-0285">Flavoprotein</keyword>
<feature type="binding site" evidence="7">
    <location>
        <position position="167"/>
    </location>
    <ligand>
        <name>FAD</name>
        <dbReference type="ChEBI" id="CHEBI:57692"/>
    </ligand>
</feature>
<protein>
    <recommendedName>
        <fullName evidence="2">cytochrome-b5 reductase</fullName>
        <ecNumber evidence="2">1.6.2.2</ecNumber>
    </recommendedName>
</protein>
<evidence type="ECO:0000256" key="1">
    <source>
        <dbReference type="ARBA" id="ARBA00001974"/>
    </source>
</evidence>
<dbReference type="InterPro" id="IPR001433">
    <property type="entry name" value="OxRdtase_FAD/NAD-bd"/>
</dbReference>
<feature type="domain" description="Flavoprotein pyridine nucleotide cytochrome reductase-like FAD-binding" evidence="9">
    <location>
        <begin position="89"/>
        <end position="155"/>
    </location>
</feature>
<dbReference type="Pfam" id="PF00175">
    <property type="entry name" value="NAD_binding_1"/>
    <property type="match status" value="1"/>
</dbReference>
<feature type="binding site" evidence="7">
    <location>
        <position position="153"/>
    </location>
    <ligand>
        <name>FAD</name>
        <dbReference type="ChEBI" id="CHEBI:57692"/>
    </ligand>
</feature>
<gene>
    <name evidence="11" type="ORF">LSH36_226g01023</name>
</gene>
<keyword evidence="5" id="KW-0560">Oxidoreductase</keyword>
<dbReference type="SMR" id="A0AAD9JMY0"/>
<dbReference type="InterPro" id="IPR001834">
    <property type="entry name" value="CBR-like"/>
</dbReference>
<organism evidence="11 12">
    <name type="scientific">Paralvinella palmiformis</name>
    <dbReference type="NCBI Taxonomy" id="53620"/>
    <lineage>
        <taxon>Eukaryota</taxon>
        <taxon>Metazoa</taxon>
        <taxon>Spiralia</taxon>
        <taxon>Lophotrochozoa</taxon>
        <taxon>Annelida</taxon>
        <taxon>Polychaeta</taxon>
        <taxon>Sedentaria</taxon>
        <taxon>Canalipalpata</taxon>
        <taxon>Terebellida</taxon>
        <taxon>Terebelliformia</taxon>
        <taxon>Alvinellidae</taxon>
        <taxon>Paralvinella</taxon>
    </lineage>
</organism>
<keyword evidence="4 7" id="KW-0274">FAD</keyword>
<dbReference type="InterPro" id="IPR019180">
    <property type="entry name" value="Oxidoreductase-like_N"/>
</dbReference>
<dbReference type="SUPFAM" id="SSF63380">
    <property type="entry name" value="Riboflavin synthase domain-like"/>
    <property type="match status" value="1"/>
</dbReference>
<evidence type="ECO:0000256" key="5">
    <source>
        <dbReference type="ARBA" id="ARBA00023002"/>
    </source>
</evidence>
<dbReference type="Pfam" id="PF00970">
    <property type="entry name" value="FAD_binding_6"/>
    <property type="match status" value="1"/>
</dbReference>
<dbReference type="PANTHER" id="PTHR19370:SF184">
    <property type="entry name" value="NADH-CYTOCHROME B5 REDUCTASE-LIKE"/>
    <property type="match status" value="1"/>
</dbReference>
<dbReference type="CDD" id="cd06183">
    <property type="entry name" value="cyt_b5_reduct_like"/>
    <property type="match status" value="1"/>
</dbReference>
<dbReference type="Gene3D" id="2.40.30.10">
    <property type="entry name" value="Translation factors"/>
    <property type="match status" value="1"/>
</dbReference>
<evidence type="ECO:0000259" key="10">
    <source>
        <dbReference type="Pfam" id="PF09791"/>
    </source>
</evidence>
<feature type="binding site" evidence="7">
    <location>
        <position position="136"/>
    </location>
    <ligand>
        <name>FAD</name>
        <dbReference type="ChEBI" id="CHEBI:57692"/>
    </ligand>
</feature>
<dbReference type="PANTHER" id="PTHR19370">
    <property type="entry name" value="NADH-CYTOCHROME B5 REDUCTASE"/>
    <property type="match status" value="1"/>
</dbReference>
<proteinExistence type="predicted"/>
<comment type="caution">
    <text evidence="11">The sequence shown here is derived from an EMBL/GenBank/DDBJ whole genome shotgun (WGS) entry which is preliminary data.</text>
</comment>
<evidence type="ECO:0000256" key="4">
    <source>
        <dbReference type="ARBA" id="ARBA00022827"/>
    </source>
</evidence>
<dbReference type="Proteomes" id="UP001208570">
    <property type="component" value="Unassembled WGS sequence"/>
</dbReference>
<name>A0AAD9JMY0_9ANNE</name>
<dbReference type="EMBL" id="JAODUP010000226">
    <property type="protein sequence ID" value="KAK2155937.1"/>
    <property type="molecule type" value="Genomic_DNA"/>
</dbReference>
<dbReference type="PRINTS" id="PR00371">
    <property type="entry name" value="FPNCR"/>
</dbReference>
<reference evidence="11" key="1">
    <citation type="journal article" date="2023" name="Mol. Biol. Evol.">
        <title>Third-Generation Sequencing Reveals the Adaptive Role of the Epigenome in Three Deep-Sea Polychaetes.</title>
        <authorList>
            <person name="Perez M."/>
            <person name="Aroh O."/>
            <person name="Sun Y."/>
            <person name="Lan Y."/>
            <person name="Juniper S.K."/>
            <person name="Young C.R."/>
            <person name="Angers B."/>
            <person name="Qian P.Y."/>
        </authorList>
    </citation>
    <scope>NUCLEOTIDE SEQUENCE</scope>
    <source>
        <strain evidence="11">P08H-3</strain>
    </source>
</reference>
<dbReference type="AlphaFoldDB" id="A0AAD9JMY0"/>